<proteinExistence type="predicted"/>
<dbReference type="Proteomes" id="UP000807469">
    <property type="component" value="Unassembled WGS sequence"/>
</dbReference>
<accession>A0A9P5ZAV1</accession>
<feature type="non-terminal residue" evidence="1">
    <location>
        <position position="354"/>
    </location>
</feature>
<protein>
    <submittedName>
        <fullName evidence="1">Uncharacterized protein</fullName>
    </submittedName>
</protein>
<dbReference type="OrthoDB" id="3051928at2759"/>
<feature type="non-terminal residue" evidence="1">
    <location>
        <position position="1"/>
    </location>
</feature>
<reference evidence="1" key="1">
    <citation type="submission" date="2020-11" db="EMBL/GenBank/DDBJ databases">
        <authorList>
            <consortium name="DOE Joint Genome Institute"/>
            <person name="Ahrendt S."/>
            <person name="Riley R."/>
            <person name="Andreopoulos W."/>
            <person name="Labutti K."/>
            <person name="Pangilinan J."/>
            <person name="Ruiz-Duenas F.J."/>
            <person name="Barrasa J.M."/>
            <person name="Sanchez-Garcia M."/>
            <person name="Camarero S."/>
            <person name="Miyauchi S."/>
            <person name="Serrano A."/>
            <person name="Linde D."/>
            <person name="Babiker R."/>
            <person name="Drula E."/>
            <person name="Ayuso-Fernandez I."/>
            <person name="Pacheco R."/>
            <person name="Padilla G."/>
            <person name="Ferreira P."/>
            <person name="Barriuso J."/>
            <person name="Kellner H."/>
            <person name="Castanera R."/>
            <person name="Alfaro M."/>
            <person name="Ramirez L."/>
            <person name="Pisabarro A.G."/>
            <person name="Kuo A."/>
            <person name="Tritt A."/>
            <person name="Lipzen A."/>
            <person name="He G."/>
            <person name="Yan M."/>
            <person name="Ng V."/>
            <person name="Cullen D."/>
            <person name="Martin F."/>
            <person name="Rosso M.-N."/>
            <person name="Henrissat B."/>
            <person name="Hibbett D."/>
            <person name="Martinez A.T."/>
            <person name="Grigoriev I.V."/>
        </authorList>
    </citation>
    <scope>NUCLEOTIDE SEQUENCE</scope>
    <source>
        <strain evidence="1">CIRM-BRFM 674</strain>
    </source>
</reference>
<evidence type="ECO:0000313" key="2">
    <source>
        <dbReference type="Proteomes" id="UP000807469"/>
    </source>
</evidence>
<dbReference type="AlphaFoldDB" id="A0A9P5ZAV1"/>
<gene>
    <name evidence="1" type="ORF">BDN70DRAFT_778301</name>
</gene>
<keyword evidence="2" id="KW-1185">Reference proteome</keyword>
<comment type="caution">
    <text evidence="1">The sequence shown here is derived from an EMBL/GenBank/DDBJ whole genome shotgun (WGS) entry which is preliminary data.</text>
</comment>
<organism evidence="1 2">
    <name type="scientific">Pholiota conissans</name>
    <dbReference type="NCBI Taxonomy" id="109636"/>
    <lineage>
        <taxon>Eukaryota</taxon>
        <taxon>Fungi</taxon>
        <taxon>Dikarya</taxon>
        <taxon>Basidiomycota</taxon>
        <taxon>Agaricomycotina</taxon>
        <taxon>Agaricomycetes</taxon>
        <taxon>Agaricomycetidae</taxon>
        <taxon>Agaricales</taxon>
        <taxon>Agaricineae</taxon>
        <taxon>Strophariaceae</taxon>
        <taxon>Pholiota</taxon>
    </lineage>
</organism>
<evidence type="ECO:0000313" key="1">
    <source>
        <dbReference type="EMBL" id="KAF9482611.1"/>
    </source>
</evidence>
<name>A0A9P5ZAV1_9AGAR</name>
<dbReference type="EMBL" id="MU155163">
    <property type="protein sequence ID" value="KAF9482611.1"/>
    <property type="molecule type" value="Genomic_DNA"/>
</dbReference>
<sequence>VTSMLNGQTKPYLGTILQLLQQNANVVKFLASDTTISPGSNMFSQSTPVPDIKHAHPAMTTWAARLVSEVVNREGGIMTQKSTGLHSRAQMSKATRIDELISWDTVSMLSLKHLEETTEEHAPAMSYILKAYTRKDTSRNYGNSSAPERETAVVCLNAMMALTFLRSNRASLYPLCRGIWLFAIKGPRTLFRVESRIAQSVAYSTVYTALGEMGKKKRKELQEAISAGEHFNTVTDNIQTWYKRRVHRIGRESQELKGFAGTAIKLEDYDPEAFNLKELLERQRKQERKTLTTEMILDDIDTDHLDHVATVEFLEVLFGFVPQLAALYRECLDDYIKAHVTKDPIPETRRTKIL</sequence>